<keyword evidence="3" id="KW-0804">Transcription</keyword>
<organism evidence="6 7">
    <name type="scientific">Candidatus Fimiplasma intestinipullorum</name>
    <dbReference type="NCBI Taxonomy" id="2840825"/>
    <lineage>
        <taxon>Bacteria</taxon>
        <taxon>Bacillati</taxon>
        <taxon>Bacillota</taxon>
        <taxon>Clostridia</taxon>
        <taxon>Eubacteriales</taxon>
        <taxon>Candidatus Fimiplasma</taxon>
    </lineage>
</organism>
<dbReference type="GO" id="GO:0003677">
    <property type="term" value="F:DNA binding"/>
    <property type="evidence" value="ECO:0007669"/>
    <property type="project" value="UniProtKB-KW"/>
</dbReference>
<protein>
    <submittedName>
        <fullName evidence="6">MurR/RpiR family transcriptional regulator</fullName>
    </submittedName>
</protein>
<dbReference type="Pfam" id="PF01380">
    <property type="entry name" value="SIS"/>
    <property type="match status" value="1"/>
</dbReference>
<dbReference type="InterPro" id="IPR035472">
    <property type="entry name" value="RpiR-like_SIS"/>
</dbReference>
<reference evidence="6" key="1">
    <citation type="submission" date="2020-10" db="EMBL/GenBank/DDBJ databases">
        <authorList>
            <person name="Gilroy R."/>
        </authorList>
    </citation>
    <scope>NUCLEOTIDE SEQUENCE</scope>
    <source>
        <strain evidence="6">CHK195-11698</strain>
    </source>
</reference>
<dbReference type="PROSITE" id="PS51071">
    <property type="entry name" value="HTH_RPIR"/>
    <property type="match status" value="1"/>
</dbReference>
<dbReference type="AlphaFoldDB" id="A0A9D1HR77"/>
<keyword evidence="1" id="KW-0805">Transcription regulation</keyword>
<dbReference type="EMBL" id="DVMJ01000090">
    <property type="protein sequence ID" value="HIU14452.1"/>
    <property type="molecule type" value="Genomic_DNA"/>
</dbReference>
<dbReference type="PANTHER" id="PTHR30514:SF10">
    <property type="entry name" value="MURR_RPIR FAMILY TRANSCRIPTIONAL REGULATOR"/>
    <property type="match status" value="1"/>
</dbReference>
<dbReference type="InterPro" id="IPR000281">
    <property type="entry name" value="HTH_RpiR"/>
</dbReference>
<evidence type="ECO:0000256" key="2">
    <source>
        <dbReference type="ARBA" id="ARBA00023125"/>
    </source>
</evidence>
<dbReference type="Gene3D" id="3.40.50.10490">
    <property type="entry name" value="Glucose-6-phosphate isomerase like protein, domain 1"/>
    <property type="match status" value="1"/>
</dbReference>
<dbReference type="Gene3D" id="1.10.10.10">
    <property type="entry name" value="Winged helix-like DNA-binding domain superfamily/Winged helix DNA-binding domain"/>
    <property type="match status" value="1"/>
</dbReference>
<dbReference type="SUPFAM" id="SSF53697">
    <property type="entry name" value="SIS domain"/>
    <property type="match status" value="1"/>
</dbReference>
<dbReference type="SUPFAM" id="SSF46689">
    <property type="entry name" value="Homeodomain-like"/>
    <property type="match status" value="1"/>
</dbReference>
<dbReference type="Pfam" id="PF01418">
    <property type="entry name" value="HTH_6"/>
    <property type="match status" value="1"/>
</dbReference>
<dbReference type="InterPro" id="IPR046348">
    <property type="entry name" value="SIS_dom_sf"/>
</dbReference>
<dbReference type="GO" id="GO:0097367">
    <property type="term" value="F:carbohydrate derivative binding"/>
    <property type="evidence" value="ECO:0007669"/>
    <property type="project" value="InterPro"/>
</dbReference>
<dbReference type="PANTHER" id="PTHR30514">
    <property type="entry name" value="GLUCOKINASE"/>
    <property type="match status" value="1"/>
</dbReference>
<proteinExistence type="predicted"/>
<dbReference type="InterPro" id="IPR009057">
    <property type="entry name" value="Homeodomain-like_sf"/>
</dbReference>
<dbReference type="GO" id="GO:0003700">
    <property type="term" value="F:DNA-binding transcription factor activity"/>
    <property type="evidence" value="ECO:0007669"/>
    <property type="project" value="InterPro"/>
</dbReference>
<dbReference type="InterPro" id="IPR036388">
    <property type="entry name" value="WH-like_DNA-bd_sf"/>
</dbReference>
<gene>
    <name evidence="6" type="ORF">IAD15_10350</name>
</gene>
<feature type="domain" description="HTH rpiR-type" evidence="4">
    <location>
        <begin position="1"/>
        <end position="76"/>
    </location>
</feature>
<evidence type="ECO:0000256" key="3">
    <source>
        <dbReference type="ARBA" id="ARBA00023163"/>
    </source>
</evidence>
<evidence type="ECO:0000259" key="5">
    <source>
        <dbReference type="PROSITE" id="PS51464"/>
    </source>
</evidence>
<evidence type="ECO:0000313" key="6">
    <source>
        <dbReference type="EMBL" id="HIU14452.1"/>
    </source>
</evidence>
<sequence>MNLISQLLTDTHFSTVESILVEYILAHRDEISQLSISELAKRTHTSNAAIIRLCHKLDLDGFRSFKIRFLTDLEKYRQTKTFIDINYPFAMHENALEVCQDLAQLTRHTIEACYQELQNDTLQKACQLLTQARQIYLFAVGDSAIRALSFKNKLLKIGRRAVDANQLGEGIVYASYATQQDCALFITYSSQGTSYLETARVLSKQQTPIVLITARPETALALLADVVLTFPDLEDPQDSIATFYSQIAIDYILNVLYSLIYACDYQHHQQQKKRIDQIKGKREVK</sequence>
<dbReference type="InterPro" id="IPR001347">
    <property type="entry name" value="SIS_dom"/>
</dbReference>
<dbReference type="GO" id="GO:1901135">
    <property type="term" value="P:carbohydrate derivative metabolic process"/>
    <property type="evidence" value="ECO:0007669"/>
    <property type="project" value="InterPro"/>
</dbReference>
<name>A0A9D1HR77_9FIRM</name>
<evidence type="ECO:0000259" key="4">
    <source>
        <dbReference type="PROSITE" id="PS51071"/>
    </source>
</evidence>
<feature type="domain" description="SIS" evidence="5">
    <location>
        <begin position="125"/>
        <end position="258"/>
    </location>
</feature>
<dbReference type="CDD" id="cd05013">
    <property type="entry name" value="SIS_RpiR"/>
    <property type="match status" value="1"/>
</dbReference>
<accession>A0A9D1HR77</accession>
<dbReference type="Proteomes" id="UP000824175">
    <property type="component" value="Unassembled WGS sequence"/>
</dbReference>
<dbReference type="InterPro" id="IPR047640">
    <property type="entry name" value="RpiR-like"/>
</dbReference>
<reference evidence="6" key="2">
    <citation type="journal article" date="2021" name="PeerJ">
        <title>Extensive microbial diversity within the chicken gut microbiome revealed by metagenomics and culture.</title>
        <authorList>
            <person name="Gilroy R."/>
            <person name="Ravi A."/>
            <person name="Getino M."/>
            <person name="Pursley I."/>
            <person name="Horton D.L."/>
            <person name="Alikhan N.F."/>
            <person name="Baker D."/>
            <person name="Gharbi K."/>
            <person name="Hall N."/>
            <person name="Watson M."/>
            <person name="Adriaenssens E.M."/>
            <person name="Foster-Nyarko E."/>
            <person name="Jarju S."/>
            <person name="Secka A."/>
            <person name="Antonio M."/>
            <person name="Oren A."/>
            <person name="Chaudhuri R.R."/>
            <person name="La Ragione R."/>
            <person name="Hildebrand F."/>
            <person name="Pallen M.J."/>
        </authorList>
    </citation>
    <scope>NUCLEOTIDE SEQUENCE</scope>
    <source>
        <strain evidence="6">CHK195-11698</strain>
    </source>
</reference>
<comment type="caution">
    <text evidence="6">The sequence shown here is derived from an EMBL/GenBank/DDBJ whole genome shotgun (WGS) entry which is preliminary data.</text>
</comment>
<evidence type="ECO:0000313" key="7">
    <source>
        <dbReference type="Proteomes" id="UP000824175"/>
    </source>
</evidence>
<evidence type="ECO:0000256" key="1">
    <source>
        <dbReference type="ARBA" id="ARBA00023015"/>
    </source>
</evidence>
<keyword evidence="2" id="KW-0238">DNA-binding</keyword>
<dbReference type="PROSITE" id="PS51464">
    <property type="entry name" value="SIS"/>
    <property type="match status" value="1"/>
</dbReference>